<organism evidence="1 2">
    <name type="scientific">Coniosporium uncinatum</name>
    <dbReference type="NCBI Taxonomy" id="93489"/>
    <lineage>
        <taxon>Eukaryota</taxon>
        <taxon>Fungi</taxon>
        <taxon>Dikarya</taxon>
        <taxon>Ascomycota</taxon>
        <taxon>Pezizomycotina</taxon>
        <taxon>Dothideomycetes</taxon>
        <taxon>Dothideomycetes incertae sedis</taxon>
        <taxon>Coniosporium</taxon>
    </lineage>
</organism>
<accession>A0ACC3DQC3</accession>
<reference evidence="1" key="1">
    <citation type="submission" date="2024-09" db="EMBL/GenBank/DDBJ databases">
        <title>Black Yeasts Isolated from many extreme environments.</title>
        <authorList>
            <person name="Coleine C."/>
            <person name="Stajich J.E."/>
            <person name="Selbmann L."/>
        </authorList>
    </citation>
    <scope>NUCLEOTIDE SEQUENCE</scope>
    <source>
        <strain evidence="1">CCFEE 5737</strain>
    </source>
</reference>
<evidence type="ECO:0000313" key="1">
    <source>
        <dbReference type="EMBL" id="KAK3078804.1"/>
    </source>
</evidence>
<dbReference type="Proteomes" id="UP001186974">
    <property type="component" value="Unassembled WGS sequence"/>
</dbReference>
<gene>
    <name evidence="1" type="ORF">LTS18_006582</name>
</gene>
<dbReference type="EMBL" id="JAWDJW010001601">
    <property type="protein sequence ID" value="KAK3078804.1"/>
    <property type="molecule type" value="Genomic_DNA"/>
</dbReference>
<protein>
    <submittedName>
        <fullName evidence="1">Uncharacterized protein</fullName>
    </submittedName>
</protein>
<evidence type="ECO:0000313" key="2">
    <source>
        <dbReference type="Proteomes" id="UP001186974"/>
    </source>
</evidence>
<keyword evidence="2" id="KW-1185">Reference proteome</keyword>
<comment type="caution">
    <text evidence="1">The sequence shown here is derived from an EMBL/GenBank/DDBJ whole genome shotgun (WGS) entry which is preliminary data.</text>
</comment>
<proteinExistence type="predicted"/>
<sequence length="312" mass="34984">DITLEHAPNYAGHLHPDQNPHTPLPVYSAEPQGPPPHRLIFPYTPNLPPRPPQPHHHNLIITLAPSSHPPRPQTKANPSTNATAPTPRELRMAPGHLLPRLLLHLHLHKPDKFVEIREISTPIPLHTPQHRYPKSSSHKSHYTHYPPRCSETHVYADTASSIASSVVLDADDDDGGGGGGGGGKSAGGRKASFLLGYMALLMALAVAAPVRGQSLCKEERKEKKKEKEKKQEEHDDALRKGKVVGFAAYEDAVVKGKWEGEEEKEEEEEKARTGRSYEVERDREYRDKFMRASSVAEWSEQYAYRYEEWLGE</sequence>
<name>A0ACC3DQC3_9PEZI</name>
<feature type="non-terminal residue" evidence="1">
    <location>
        <position position="1"/>
    </location>
</feature>